<evidence type="ECO:0000313" key="3">
    <source>
        <dbReference type="Proteomes" id="UP000273145"/>
    </source>
</evidence>
<feature type="transmembrane region" description="Helical" evidence="1">
    <location>
        <begin position="44"/>
        <end position="65"/>
    </location>
</feature>
<sequence length="66" mass="7146">MGWMYVVIIVMVIIAGIGTLLVGTSRQNKTGNPSYDKRTKKNMVGLTVMYAASIVVISVLVAMILD</sequence>
<protein>
    <submittedName>
        <fullName evidence="2">Uncharacterized protein</fullName>
    </submittedName>
</protein>
<dbReference type="AlphaFoldDB" id="A0A3Q8SCF6"/>
<name>A0A3Q8SCF6_9BACL</name>
<reference evidence="2 3" key="1">
    <citation type="submission" date="2018-11" db="EMBL/GenBank/DDBJ databases">
        <title>Genome sequencing of Paenibacillus lentus DSM25539(T).</title>
        <authorList>
            <person name="Kook J.-K."/>
            <person name="Park S.-N."/>
            <person name="Lim Y.K."/>
        </authorList>
    </citation>
    <scope>NUCLEOTIDE SEQUENCE [LARGE SCALE GENOMIC DNA]</scope>
    <source>
        <strain evidence="2 3">DSM 25539</strain>
    </source>
</reference>
<keyword evidence="1" id="KW-0472">Membrane</keyword>
<dbReference type="OrthoDB" id="2665332at2"/>
<dbReference type="EMBL" id="CP034248">
    <property type="protein sequence ID" value="AZK47435.1"/>
    <property type="molecule type" value="Genomic_DNA"/>
</dbReference>
<keyword evidence="1" id="KW-0812">Transmembrane</keyword>
<gene>
    <name evidence="2" type="ORF">EIM92_15790</name>
</gene>
<proteinExistence type="predicted"/>
<evidence type="ECO:0000256" key="1">
    <source>
        <dbReference type="SAM" id="Phobius"/>
    </source>
</evidence>
<keyword evidence="1" id="KW-1133">Transmembrane helix</keyword>
<keyword evidence="3" id="KW-1185">Reference proteome</keyword>
<accession>A0A3Q8SCF6</accession>
<dbReference type="Proteomes" id="UP000273145">
    <property type="component" value="Chromosome"/>
</dbReference>
<dbReference type="KEGG" id="plen:EIM92_15790"/>
<organism evidence="2 3">
    <name type="scientific">Paenibacillus lentus</name>
    <dbReference type="NCBI Taxonomy" id="1338368"/>
    <lineage>
        <taxon>Bacteria</taxon>
        <taxon>Bacillati</taxon>
        <taxon>Bacillota</taxon>
        <taxon>Bacilli</taxon>
        <taxon>Bacillales</taxon>
        <taxon>Paenibacillaceae</taxon>
        <taxon>Paenibacillus</taxon>
    </lineage>
</organism>
<evidence type="ECO:0000313" key="2">
    <source>
        <dbReference type="EMBL" id="AZK47435.1"/>
    </source>
</evidence>
<feature type="transmembrane region" description="Helical" evidence="1">
    <location>
        <begin position="6"/>
        <end position="23"/>
    </location>
</feature>